<dbReference type="GO" id="GO:0005741">
    <property type="term" value="C:mitochondrial outer membrane"/>
    <property type="evidence" value="ECO:0007669"/>
    <property type="project" value="InterPro"/>
</dbReference>
<dbReference type="GO" id="GO:0008308">
    <property type="term" value="F:voltage-gated monoatomic anion channel activity"/>
    <property type="evidence" value="ECO:0007669"/>
    <property type="project" value="InterPro"/>
</dbReference>
<sequence>MPTYYGDIAKAAKDLLTGGFNYDNKYTFDAKNVADGVKINVNATQKDGLDDPVGAAKTTMELDKNLVLEAEVALPSGKIAASIAHAGVIDGLKTTISANPKDFAGSLKIANQFARGGVGLKTDVADVAAGAPKTDASACFVFGDVALGATAAFDGKTMKPTKVAVAAQFTPSENLTLAATLADADVLKASVVASLDAKTTAGAEVTFKTKKRDVSAALAASRKFSAACVGKVAVSSPLPVNGGALSPVISASTSGDVAAKTTGAASVRYDTKSGKYKYGVQFTTKV</sequence>
<dbReference type="GeneID" id="9687088"/>
<comment type="similarity">
    <text evidence="1">Belongs to the eukaryotic mitochondrial porin (TC 1.B.8.1) family.</text>
</comment>
<gene>
    <name evidence="2" type="ORF">MICPUCDRAFT_48221</name>
</gene>
<dbReference type="KEGG" id="mpp:MICPUCDRAFT_48221"/>
<organism evidence="3">
    <name type="scientific">Micromonas pusilla (strain CCMP1545)</name>
    <name type="common">Picoplanktonic green alga</name>
    <dbReference type="NCBI Taxonomy" id="564608"/>
    <lineage>
        <taxon>Eukaryota</taxon>
        <taxon>Viridiplantae</taxon>
        <taxon>Chlorophyta</taxon>
        <taxon>Mamiellophyceae</taxon>
        <taxon>Mamiellales</taxon>
        <taxon>Mamiellaceae</taxon>
        <taxon>Micromonas</taxon>
    </lineage>
</organism>
<dbReference type="PANTHER" id="PTHR11743">
    <property type="entry name" value="VOLTAGE-DEPENDENT ANION-SELECTIVE CHANNEL"/>
    <property type="match status" value="1"/>
</dbReference>
<dbReference type="Pfam" id="PF01459">
    <property type="entry name" value="Porin_3"/>
    <property type="match status" value="1"/>
</dbReference>
<dbReference type="InterPro" id="IPR023614">
    <property type="entry name" value="Porin_dom_sf"/>
</dbReference>
<proteinExistence type="inferred from homology"/>
<protein>
    <submittedName>
        <fullName evidence="2">Predicted protein</fullName>
    </submittedName>
</protein>
<dbReference type="EMBL" id="GG663744">
    <property type="protein sequence ID" value="EEH54028.1"/>
    <property type="molecule type" value="Genomic_DNA"/>
</dbReference>
<dbReference type="Proteomes" id="UP000001876">
    <property type="component" value="Unassembled WGS sequence"/>
</dbReference>
<dbReference type="STRING" id="564608.C1N0J0"/>
<reference evidence="2 3" key="1">
    <citation type="journal article" date="2009" name="Science">
        <title>Green evolution and dynamic adaptations revealed by genomes of the marine picoeukaryotes Micromonas.</title>
        <authorList>
            <person name="Worden A.Z."/>
            <person name="Lee J.H."/>
            <person name="Mock T."/>
            <person name="Rouze P."/>
            <person name="Simmons M.P."/>
            <person name="Aerts A.L."/>
            <person name="Allen A.E."/>
            <person name="Cuvelier M.L."/>
            <person name="Derelle E."/>
            <person name="Everett M.V."/>
            <person name="Foulon E."/>
            <person name="Grimwood J."/>
            <person name="Gundlach H."/>
            <person name="Henrissat B."/>
            <person name="Napoli C."/>
            <person name="McDonald S.M."/>
            <person name="Parker M.S."/>
            <person name="Rombauts S."/>
            <person name="Salamov A."/>
            <person name="Von Dassow P."/>
            <person name="Badger J.H."/>
            <person name="Coutinho P.M."/>
            <person name="Demir E."/>
            <person name="Dubchak I."/>
            <person name="Gentemann C."/>
            <person name="Eikrem W."/>
            <person name="Gready J.E."/>
            <person name="John U."/>
            <person name="Lanier W."/>
            <person name="Lindquist E.A."/>
            <person name="Lucas S."/>
            <person name="Mayer K.F."/>
            <person name="Moreau H."/>
            <person name="Not F."/>
            <person name="Otillar R."/>
            <person name="Panaud O."/>
            <person name="Pangilinan J."/>
            <person name="Paulsen I."/>
            <person name="Piegu B."/>
            <person name="Poliakov A."/>
            <person name="Robbens S."/>
            <person name="Schmutz J."/>
            <person name="Toulza E."/>
            <person name="Wyss T."/>
            <person name="Zelensky A."/>
            <person name="Zhou K."/>
            <person name="Armbrust E.V."/>
            <person name="Bhattacharya D."/>
            <person name="Goodenough U.W."/>
            <person name="Van de Peer Y."/>
            <person name="Grigoriev I.V."/>
        </authorList>
    </citation>
    <scope>NUCLEOTIDE SEQUENCE [LARGE SCALE GENOMIC DNA]</scope>
    <source>
        <strain evidence="2 3">CCMP1545</strain>
    </source>
</reference>
<dbReference type="InterPro" id="IPR001925">
    <property type="entry name" value="Porin_Euk"/>
</dbReference>
<dbReference type="Gene3D" id="2.40.160.10">
    <property type="entry name" value="Porin"/>
    <property type="match status" value="1"/>
</dbReference>
<dbReference type="eggNOG" id="KOG3126">
    <property type="taxonomic scope" value="Eukaryota"/>
</dbReference>
<evidence type="ECO:0000313" key="2">
    <source>
        <dbReference type="EMBL" id="EEH54028.1"/>
    </source>
</evidence>
<keyword evidence="3" id="KW-1185">Reference proteome</keyword>
<dbReference type="OMA" id="LCWSEGD"/>
<evidence type="ECO:0000256" key="1">
    <source>
        <dbReference type="ARBA" id="ARBA00009624"/>
    </source>
</evidence>
<dbReference type="RefSeq" id="XP_003061398.1">
    <property type="nucleotide sequence ID" value="XM_003061352.1"/>
</dbReference>
<dbReference type="InterPro" id="IPR027246">
    <property type="entry name" value="Porin_Euk/Tom40"/>
</dbReference>
<evidence type="ECO:0000313" key="3">
    <source>
        <dbReference type="Proteomes" id="UP000001876"/>
    </source>
</evidence>
<accession>C1N0J0</accession>
<dbReference type="OrthoDB" id="495246at2759"/>
<name>C1N0J0_MICPC</name>
<dbReference type="PANTHER" id="PTHR11743:SF70">
    <property type="entry name" value="GH26960P-RELATED"/>
    <property type="match status" value="1"/>
</dbReference>
<dbReference type="AlphaFoldDB" id="C1N0J0"/>